<protein>
    <submittedName>
        <fullName evidence="8">Phosphate ABC transporter substrate-binding protein (PhoT family)</fullName>
    </submittedName>
</protein>
<dbReference type="InterPro" id="IPR024370">
    <property type="entry name" value="PBP_domain"/>
</dbReference>
<evidence type="ECO:0000256" key="3">
    <source>
        <dbReference type="ARBA" id="ARBA00022592"/>
    </source>
</evidence>
<evidence type="ECO:0000313" key="8">
    <source>
        <dbReference type="EMBL" id="ROO83393.1"/>
    </source>
</evidence>
<keyword evidence="5" id="KW-0472">Membrane</keyword>
<dbReference type="PANTHER" id="PTHR42996">
    <property type="entry name" value="PHOSPHATE-BINDING PROTEIN PSTS"/>
    <property type="match status" value="1"/>
</dbReference>
<dbReference type="PANTHER" id="PTHR42996:SF1">
    <property type="entry name" value="PHOSPHATE-BINDING PROTEIN PSTS"/>
    <property type="match status" value="1"/>
</dbReference>
<dbReference type="CDD" id="cd13565">
    <property type="entry name" value="PBP2_PstS"/>
    <property type="match status" value="1"/>
</dbReference>
<feature type="region of interest" description="Disordered" evidence="4">
    <location>
        <begin position="394"/>
        <end position="422"/>
    </location>
</feature>
<feature type="domain" description="PBP" evidence="7">
    <location>
        <begin position="31"/>
        <end position="330"/>
    </location>
</feature>
<dbReference type="GO" id="GO:0042301">
    <property type="term" value="F:phosphate ion binding"/>
    <property type="evidence" value="ECO:0007669"/>
    <property type="project" value="InterPro"/>
</dbReference>
<keyword evidence="9" id="KW-1185">Reference proteome</keyword>
<evidence type="ECO:0000256" key="1">
    <source>
        <dbReference type="ARBA" id="ARBA00008725"/>
    </source>
</evidence>
<dbReference type="AlphaFoldDB" id="A0A3N1CQ39"/>
<dbReference type="InterPro" id="IPR050962">
    <property type="entry name" value="Phosphate-bind_PstS"/>
</dbReference>
<dbReference type="Proteomes" id="UP000272400">
    <property type="component" value="Unassembled WGS sequence"/>
</dbReference>
<evidence type="ECO:0000256" key="2">
    <source>
        <dbReference type="ARBA" id="ARBA00022448"/>
    </source>
</evidence>
<feature type="signal peptide" evidence="6">
    <location>
        <begin position="1"/>
        <end position="25"/>
    </location>
</feature>
<keyword evidence="2" id="KW-0813">Transport</keyword>
<dbReference type="SUPFAM" id="SSF53850">
    <property type="entry name" value="Periplasmic binding protein-like II"/>
    <property type="match status" value="1"/>
</dbReference>
<keyword evidence="5" id="KW-1133">Transmembrane helix</keyword>
<evidence type="ECO:0000256" key="5">
    <source>
        <dbReference type="SAM" id="Phobius"/>
    </source>
</evidence>
<feature type="transmembrane region" description="Helical" evidence="5">
    <location>
        <begin position="457"/>
        <end position="482"/>
    </location>
</feature>
<gene>
    <name evidence="8" type="ORF">EDD29_0896</name>
</gene>
<comment type="similarity">
    <text evidence="1">Belongs to the PstS family.</text>
</comment>
<dbReference type="NCBIfam" id="TIGR00975">
    <property type="entry name" value="3a0107s03"/>
    <property type="match status" value="1"/>
</dbReference>
<dbReference type="Pfam" id="PF12849">
    <property type="entry name" value="PBP_like_2"/>
    <property type="match status" value="1"/>
</dbReference>
<name>A0A3N1CQ39_9ACTN</name>
<dbReference type="EMBL" id="RJKE01000001">
    <property type="protein sequence ID" value="ROO83393.1"/>
    <property type="molecule type" value="Genomic_DNA"/>
</dbReference>
<comment type="caution">
    <text evidence="8">The sequence shown here is derived from an EMBL/GenBank/DDBJ whole genome shotgun (WGS) entry which is preliminary data.</text>
</comment>
<dbReference type="GO" id="GO:0043190">
    <property type="term" value="C:ATP-binding cassette (ABC) transporter complex"/>
    <property type="evidence" value="ECO:0007669"/>
    <property type="project" value="InterPro"/>
</dbReference>
<feature type="chain" id="PRO_5018124606" evidence="6">
    <location>
        <begin position="26"/>
        <end position="492"/>
    </location>
</feature>
<organism evidence="8 9">
    <name type="scientific">Actinocorallia herbida</name>
    <dbReference type="NCBI Taxonomy" id="58109"/>
    <lineage>
        <taxon>Bacteria</taxon>
        <taxon>Bacillati</taxon>
        <taxon>Actinomycetota</taxon>
        <taxon>Actinomycetes</taxon>
        <taxon>Streptosporangiales</taxon>
        <taxon>Thermomonosporaceae</taxon>
        <taxon>Actinocorallia</taxon>
    </lineage>
</organism>
<evidence type="ECO:0000256" key="4">
    <source>
        <dbReference type="SAM" id="MobiDB-lite"/>
    </source>
</evidence>
<keyword evidence="5" id="KW-0812">Transmembrane</keyword>
<dbReference type="RefSeq" id="WP_123662538.1">
    <property type="nucleotide sequence ID" value="NZ_RJKE01000001.1"/>
</dbReference>
<dbReference type="GO" id="GO:0035435">
    <property type="term" value="P:phosphate ion transmembrane transport"/>
    <property type="evidence" value="ECO:0007669"/>
    <property type="project" value="InterPro"/>
</dbReference>
<accession>A0A3N1CQ39</accession>
<evidence type="ECO:0000259" key="7">
    <source>
        <dbReference type="Pfam" id="PF12849"/>
    </source>
</evidence>
<reference evidence="8 9" key="1">
    <citation type="submission" date="2018-11" db="EMBL/GenBank/DDBJ databases">
        <title>Sequencing the genomes of 1000 actinobacteria strains.</title>
        <authorList>
            <person name="Klenk H.-P."/>
        </authorList>
    </citation>
    <scope>NUCLEOTIDE SEQUENCE [LARGE SCALE GENOMIC DNA]</scope>
    <source>
        <strain evidence="8 9">DSM 44254</strain>
    </source>
</reference>
<sequence length="492" mass="51632">MSARRLGALALASLIALLPVRPAAAADFVPVTGSGSTWSQVALDQWAAAVKKNGITVNYTGSGSTAGRTDFRSSQVDFAVSEIPFQLHPEDGSPAEVSKRAYAYMPIVAGGTSFMYHLTKNGKRVENLRLSGDTLTKIFTGKITNWSDPAITKDMNGVAMPNRKITPVTRSDGSGTTAQFSLWMDTQYPDLWRPFFKKKGLTSYYPTLPGGKQQNGSNGVAAYVSASYGEGAITYVEYAYARNAGYPAVKVKNKSGYFTLPTASNVAVALTKAEINSDLTQKLEGVYDSADKRAYPLSSYSYMIIPTSTQAPFTKEKGQTLSTFIDYFLCSGQQKAPELGYSPLPKNLVEAAYTQMNRIPGHISAGADLSTCHNPTFEGGENVLLKTAPQPEACDQEGKIPCGEPGAGTTATGDAPDASAAPTAGATTAAVAADGPVVAADSTAFAEPVEVAAQSGVGLVAGAVSAAVLLGALVLPPVLTAYTRRRRAGGQR</sequence>
<evidence type="ECO:0000313" key="9">
    <source>
        <dbReference type="Proteomes" id="UP000272400"/>
    </source>
</evidence>
<keyword evidence="6" id="KW-0732">Signal</keyword>
<dbReference type="Gene3D" id="3.40.190.10">
    <property type="entry name" value="Periplasmic binding protein-like II"/>
    <property type="match status" value="2"/>
</dbReference>
<evidence type="ECO:0000256" key="6">
    <source>
        <dbReference type="SAM" id="SignalP"/>
    </source>
</evidence>
<dbReference type="InterPro" id="IPR005673">
    <property type="entry name" value="ABC_phos-bd_PstS"/>
</dbReference>
<feature type="compositionally biased region" description="Low complexity" evidence="4">
    <location>
        <begin position="407"/>
        <end position="422"/>
    </location>
</feature>
<keyword evidence="3" id="KW-0592">Phosphate transport</keyword>
<proteinExistence type="inferred from homology"/>
<dbReference type="OrthoDB" id="9801510at2"/>